<evidence type="ECO:0000313" key="4">
    <source>
        <dbReference type="Proteomes" id="UP000837801"/>
    </source>
</evidence>
<feature type="compositionally biased region" description="Polar residues" evidence="2">
    <location>
        <begin position="29"/>
        <end position="46"/>
    </location>
</feature>
<dbReference type="AlphaFoldDB" id="A0A9P0VX96"/>
<sequence length="948" mass="104893">MFKGLRKKASLLSLTSTTSNESIKPVDSVGSNGSPSAGSDNSNRNHGNLVKVLKQVRDFEVALQSMDYLLDDRAPVGVELLKVEERKSKNADQPAAILPLALGVMEFIEATLGFEPEVMNKAHYTLSEAETASLNNQKYNVKHKLVTSHIYPPGTEFQVTYAESTLLNALVMLLRENNGMVESAKALFKLRKAYYALDAIYKKIKESEPAFKRNLAKFTSEAATREKLHGSSTKSVSTVDLPGFNPSDAVCAAAGVAPGIGAALSAGTGSAASSTSSLPDDIKLMRDLEAVYQMRKTRIEGTMVSSDIDEDSINLFSSTTSSLNSSRTALSKKSSSQSFGNSQGNTTIAAPRPSTPGAAGNVRPSSPMQMLNSRFLKEKETDTNEEEEVDTSDDDVDDRASFASAEDELATSQKFFGDSGTLPVPTINDGESVVSGSPQASQIAPAHSNHLHVSTVDEFIHSGVQLCFGILQVVLSLIPPTIGKVLSIVGFKGDRDTGLRMLWRTAITSRNIHGELALLCLLVFYDGPVQFVDVGYQFPGHEDSNVTNVLAIDNLTSISDKELELVLQNPSLYTPQLTTKARKHFPHNALWLLQESRILASKGDLETASRLMQDFPTDKIQMQQIEALLVFDRAMLFAFKHEFDEAARDFIALIDINSWSKGVYLYMAACCYLSKMRMYKMGLISTKDEDERKQMIQKYMKLAEKYFKLAPTYVAGHANSTNVKTGGIGGNKKQMPFDKFLLRKIATVDAEMKKNPNSEYCDCFGTAPMHELMYFWNGYNRMTAKELDLSLKLLDYSADENISDWKSSTGDQCSNLQETKYERTIRLFLQAIVLRSKGQVSDGMSLLDKFVIPQFTEGSASVSEVKFTRNYSPYLYPTVLYERSMFEWLLETAKGEKFDGRRACKESMEWLRRAEVAGNVGDYELSNRTGMRIKAAIDRIDSLSHSKE</sequence>
<evidence type="ECO:0000256" key="1">
    <source>
        <dbReference type="ARBA" id="ARBA00010925"/>
    </source>
</evidence>
<feature type="compositionally biased region" description="Acidic residues" evidence="2">
    <location>
        <begin position="383"/>
        <end position="397"/>
    </location>
</feature>
<dbReference type="EMBL" id="CAKXYY010000004">
    <property type="protein sequence ID" value="CAH2351787.1"/>
    <property type="molecule type" value="Genomic_DNA"/>
</dbReference>
<feature type="compositionally biased region" description="Low complexity" evidence="2">
    <location>
        <begin position="324"/>
        <end position="345"/>
    </location>
</feature>
<reference evidence="3" key="1">
    <citation type="submission" date="2022-03" db="EMBL/GenBank/DDBJ databases">
        <authorList>
            <person name="Legras J.-L."/>
            <person name="Devillers H."/>
            <person name="Grondin C."/>
        </authorList>
    </citation>
    <scope>NUCLEOTIDE SEQUENCE</scope>
    <source>
        <strain evidence="3">CLIB 1423</strain>
    </source>
</reference>
<dbReference type="PANTHER" id="PTHR31859:SF1">
    <property type="entry name" value="TETRATRICOPEPTIDE REPEAT PROTEIN 39C"/>
    <property type="match status" value="1"/>
</dbReference>
<evidence type="ECO:0000313" key="3">
    <source>
        <dbReference type="EMBL" id="CAH2351787.1"/>
    </source>
</evidence>
<dbReference type="GO" id="GO:0005829">
    <property type="term" value="C:cytosol"/>
    <property type="evidence" value="ECO:0007669"/>
    <property type="project" value="TreeGrafter"/>
</dbReference>
<comment type="caution">
    <text evidence="3">The sequence shown here is derived from an EMBL/GenBank/DDBJ whole genome shotgun (WGS) entry which is preliminary data.</text>
</comment>
<dbReference type="OrthoDB" id="2154985at2759"/>
<dbReference type="InterPro" id="IPR011990">
    <property type="entry name" value="TPR-like_helical_dom_sf"/>
</dbReference>
<dbReference type="Pfam" id="PF10300">
    <property type="entry name" value="Iml2-TPR_39"/>
    <property type="match status" value="1"/>
</dbReference>
<proteinExistence type="inferred from homology"/>
<feature type="region of interest" description="Disordered" evidence="2">
    <location>
        <begin position="324"/>
        <end position="398"/>
    </location>
</feature>
<dbReference type="Proteomes" id="UP000837801">
    <property type="component" value="Unassembled WGS sequence"/>
</dbReference>
<dbReference type="GO" id="GO:0005741">
    <property type="term" value="C:mitochondrial outer membrane"/>
    <property type="evidence" value="ECO:0007669"/>
    <property type="project" value="TreeGrafter"/>
</dbReference>
<dbReference type="GO" id="GO:0005634">
    <property type="term" value="C:nucleus"/>
    <property type="evidence" value="ECO:0007669"/>
    <property type="project" value="TreeGrafter"/>
</dbReference>
<dbReference type="SUPFAM" id="SSF48452">
    <property type="entry name" value="TPR-like"/>
    <property type="match status" value="1"/>
</dbReference>
<protein>
    <submittedName>
        <fullName evidence="3">Inclusion body clearance protein Iml2p</fullName>
    </submittedName>
</protein>
<dbReference type="InterPro" id="IPR019412">
    <property type="entry name" value="IML2/TPR_39"/>
</dbReference>
<evidence type="ECO:0000256" key="2">
    <source>
        <dbReference type="SAM" id="MobiDB-lite"/>
    </source>
</evidence>
<keyword evidence="4" id="KW-1185">Reference proteome</keyword>
<accession>A0A9P0VX96</accession>
<name>A0A9P0VX96_9ASCO</name>
<gene>
    <name evidence="3" type="ORF">CLIB1423_04S05952</name>
</gene>
<feature type="region of interest" description="Disordered" evidence="2">
    <location>
        <begin position="21"/>
        <end position="46"/>
    </location>
</feature>
<organism evidence="3 4">
    <name type="scientific">[Candida] railenensis</name>
    <dbReference type="NCBI Taxonomy" id="45579"/>
    <lineage>
        <taxon>Eukaryota</taxon>
        <taxon>Fungi</taxon>
        <taxon>Dikarya</taxon>
        <taxon>Ascomycota</taxon>
        <taxon>Saccharomycotina</taxon>
        <taxon>Pichiomycetes</taxon>
        <taxon>Debaryomycetaceae</taxon>
        <taxon>Kurtzmaniella</taxon>
    </lineage>
</organism>
<dbReference type="PANTHER" id="PTHR31859">
    <property type="entry name" value="TETRATRICOPEPTIDE REPEAT PROTEIN 39 FAMILY MEMBER"/>
    <property type="match status" value="1"/>
</dbReference>
<feature type="compositionally biased region" description="Polar residues" evidence="2">
    <location>
        <begin position="363"/>
        <end position="372"/>
    </location>
</feature>
<comment type="similarity">
    <text evidence="1">Belongs to the IML2 family.</text>
</comment>